<proteinExistence type="predicted"/>
<comment type="caution">
    <text evidence="1">The sequence shown here is derived from an EMBL/GenBank/DDBJ whole genome shotgun (WGS) entry which is preliminary data.</text>
</comment>
<organism evidence="1 2">
    <name type="scientific">Allacma fusca</name>
    <dbReference type="NCBI Taxonomy" id="39272"/>
    <lineage>
        <taxon>Eukaryota</taxon>
        <taxon>Metazoa</taxon>
        <taxon>Ecdysozoa</taxon>
        <taxon>Arthropoda</taxon>
        <taxon>Hexapoda</taxon>
        <taxon>Collembola</taxon>
        <taxon>Symphypleona</taxon>
        <taxon>Sminthuridae</taxon>
        <taxon>Allacma</taxon>
    </lineage>
</organism>
<reference evidence="1" key="1">
    <citation type="submission" date="2021-06" db="EMBL/GenBank/DDBJ databases">
        <authorList>
            <person name="Hodson N. C."/>
            <person name="Mongue J. A."/>
            <person name="Jaron S. K."/>
        </authorList>
    </citation>
    <scope>NUCLEOTIDE SEQUENCE</scope>
</reference>
<dbReference type="Proteomes" id="UP000708208">
    <property type="component" value="Unassembled WGS sequence"/>
</dbReference>
<keyword evidence="2" id="KW-1185">Reference proteome</keyword>
<name>A0A8J2LSE9_9HEXA</name>
<protein>
    <submittedName>
        <fullName evidence="1">Uncharacterized protein</fullName>
    </submittedName>
</protein>
<evidence type="ECO:0000313" key="1">
    <source>
        <dbReference type="EMBL" id="CAG7828004.1"/>
    </source>
</evidence>
<gene>
    <name evidence="1" type="ORF">AFUS01_LOCUS37957</name>
</gene>
<dbReference type="EMBL" id="CAJVCH010545745">
    <property type="protein sequence ID" value="CAG7828004.1"/>
    <property type="molecule type" value="Genomic_DNA"/>
</dbReference>
<evidence type="ECO:0000313" key="2">
    <source>
        <dbReference type="Proteomes" id="UP000708208"/>
    </source>
</evidence>
<sequence length="193" mass="21968">MSKRWEEGGERMLGLVCQRAWVCLCLMIREAEGPQHSEKSQSLSLRWEMCVQFPLGFIIQTALSCQSELPFTGAWRGRRMAEDLGRVAEEGMLEVEKETGSVGMGRQVMHYQEVDGARGDYVALLLDRVIGLEAEDRSDGDKWMGVRTRGYSWRVSVRLSVLADDNVERMMNRHGMALSWESIPHIRCFVGNP</sequence>
<dbReference type="AlphaFoldDB" id="A0A8J2LSE9"/>
<accession>A0A8J2LSE9</accession>